<dbReference type="Gene3D" id="2.60.40.1180">
    <property type="entry name" value="Golgi alpha-mannosidase II"/>
    <property type="match status" value="1"/>
</dbReference>
<dbReference type="SUPFAM" id="SSF81296">
    <property type="entry name" value="E set domains"/>
    <property type="match status" value="1"/>
</dbReference>
<dbReference type="CDD" id="cd11341">
    <property type="entry name" value="AmyAc_Pullulanase_LD-like"/>
    <property type="match status" value="1"/>
</dbReference>
<dbReference type="InterPro" id="IPR049117">
    <property type="entry name" value="pulA_all-beta"/>
</dbReference>
<evidence type="ECO:0000259" key="2">
    <source>
        <dbReference type="SMART" id="SM00642"/>
    </source>
</evidence>
<comment type="similarity">
    <text evidence="1">Belongs to the glycosyl hydrolase 13 family.</text>
</comment>
<dbReference type="GO" id="GO:0051060">
    <property type="term" value="F:pullulanase activity"/>
    <property type="evidence" value="ECO:0007669"/>
    <property type="project" value="UniProtKB-EC"/>
</dbReference>
<keyword evidence="3" id="KW-0378">Hydrolase</keyword>
<dbReference type="InterPro" id="IPR006047">
    <property type="entry name" value="GH13_cat_dom"/>
</dbReference>
<dbReference type="GO" id="GO:0005975">
    <property type="term" value="P:carbohydrate metabolic process"/>
    <property type="evidence" value="ECO:0007669"/>
    <property type="project" value="InterPro"/>
</dbReference>
<dbReference type="Pfam" id="PF21653">
    <property type="entry name" value="pulA_all-beta"/>
    <property type="match status" value="1"/>
</dbReference>
<dbReference type="Gene3D" id="3.20.20.80">
    <property type="entry name" value="Glycosidases"/>
    <property type="match status" value="1"/>
</dbReference>
<dbReference type="Proteomes" id="UP000642920">
    <property type="component" value="Unassembled WGS sequence"/>
</dbReference>
<evidence type="ECO:0000313" key="4">
    <source>
        <dbReference type="Proteomes" id="UP000642920"/>
    </source>
</evidence>
<dbReference type="Pfam" id="PF02922">
    <property type="entry name" value="CBM_48"/>
    <property type="match status" value="1"/>
</dbReference>
<dbReference type="Pfam" id="PF00128">
    <property type="entry name" value="Alpha-amylase"/>
    <property type="match status" value="1"/>
</dbReference>
<accession>A0A937AJ12</accession>
<name>A0A937AJ12_9BACT</name>
<sequence>MKAITFILLLSVVFACTKQREVPNYSAYDDYPTSDEDLWLDYSPKSTTFKLWSPIAEEVKVKFYKNGEGGKSFEEHQLEVNDNGLWEKTISGDLKGTYYTFQVKTEGKWLDETPGIYANAVGVNGQRAMVLDMETTNPEGWKKDQGPKINKPNEAIIYELHIRDMTIHPASGSNHPGKYLGLVEEGTKGPEDISTGFDHMKEMGITHVHLLPTFDHYSINEAKLDSPQFNWGYDPRNYNVPEGSFSTDPYKAEVRIKEFKQMVQSFHDAGIGVILDVVYNHTGRTENSNFNLEVPGYYYRHWEDGKLSNASACGNETASERAMMRKFIVESVAYWAKEYHLDGFRFDLMGIHDITTMNEVASSLKAINPNIFVYGEGWTAGDSPLPVEKRALKAHTAQMPLVSAFSDDIRDALKGSVFDEHDRGFVSGQEGTEESIKFGVVGATTHPQIDYKSVNYSDTAWASEPWEAISYVSCHDNHTIFDKLKISMPDASKEEIIAMDKLANGIVLTSQGVPFLHAGAEMLRTKFGEHNSYNKPDSINQIDWNRKAKYADVVDYYKNLIKLRKAHPAFWMPTSESLRNHLTFKTVKDGLVSYQISENANGDTWKNIYVIYNAQNEAVNYQLKGEWKVALLGDQFNFSSTKHINGKVKIPAISMAIFYQE</sequence>
<dbReference type="InterPro" id="IPR017853">
    <property type="entry name" value="GH"/>
</dbReference>
<dbReference type="EMBL" id="JAERQG010000001">
    <property type="protein sequence ID" value="MBL0764488.1"/>
    <property type="molecule type" value="Genomic_DNA"/>
</dbReference>
<dbReference type="InterPro" id="IPR011840">
    <property type="entry name" value="PulA_typeI"/>
</dbReference>
<dbReference type="PANTHER" id="PTHR43002">
    <property type="entry name" value="GLYCOGEN DEBRANCHING ENZYME"/>
    <property type="match status" value="1"/>
</dbReference>
<feature type="domain" description="Glycosyl hydrolase family 13 catalytic" evidence="2">
    <location>
        <begin position="166"/>
        <end position="564"/>
    </location>
</feature>
<dbReference type="InterPro" id="IPR004193">
    <property type="entry name" value="Glyco_hydro_13_N"/>
</dbReference>
<dbReference type="Gene3D" id="2.60.40.10">
    <property type="entry name" value="Immunoglobulins"/>
    <property type="match status" value="1"/>
</dbReference>
<protein>
    <submittedName>
        <fullName evidence="3">Type I pullulanase</fullName>
        <ecNumber evidence="3">3.2.1.41</ecNumber>
    </submittedName>
</protein>
<dbReference type="EC" id="3.2.1.41" evidence="3"/>
<dbReference type="NCBIfam" id="TIGR02104">
    <property type="entry name" value="pulA_typeI"/>
    <property type="match status" value="1"/>
</dbReference>
<gene>
    <name evidence="3" type="primary">pulA</name>
    <name evidence="3" type="ORF">JKP34_04435</name>
</gene>
<dbReference type="CDD" id="cd02860">
    <property type="entry name" value="E_set_Pullulanase"/>
    <property type="match status" value="1"/>
</dbReference>
<evidence type="ECO:0000256" key="1">
    <source>
        <dbReference type="ARBA" id="ARBA00008061"/>
    </source>
</evidence>
<dbReference type="AlphaFoldDB" id="A0A937AJ12"/>
<dbReference type="InterPro" id="IPR014756">
    <property type="entry name" value="Ig_E-set"/>
</dbReference>
<proteinExistence type="inferred from homology"/>
<comment type="caution">
    <text evidence="3">The sequence shown here is derived from an EMBL/GenBank/DDBJ whole genome shotgun (WGS) entry which is preliminary data.</text>
</comment>
<keyword evidence="4" id="KW-1185">Reference proteome</keyword>
<reference evidence="3" key="1">
    <citation type="submission" date="2021-01" db="EMBL/GenBank/DDBJ databases">
        <title>Marivirga sp. nov., isolated from intertidal surface sediments.</title>
        <authorList>
            <person name="Zhang M."/>
        </authorList>
    </citation>
    <scope>NUCLEOTIDE SEQUENCE</scope>
    <source>
        <strain evidence="3">SM1354</strain>
    </source>
</reference>
<dbReference type="RefSeq" id="WP_201918104.1">
    <property type="nucleotide sequence ID" value="NZ_JAERQG010000001.1"/>
</dbReference>
<dbReference type="SMART" id="SM00642">
    <property type="entry name" value="Aamy"/>
    <property type="match status" value="1"/>
</dbReference>
<keyword evidence="3" id="KW-0326">Glycosidase</keyword>
<dbReference type="SUPFAM" id="SSF51445">
    <property type="entry name" value="(Trans)glycosidases"/>
    <property type="match status" value="1"/>
</dbReference>
<dbReference type="InterPro" id="IPR013780">
    <property type="entry name" value="Glyco_hydro_b"/>
</dbReference>
<organism evidence="3 4">
    <name type="scientific">Marivirga atlantica</name>
    <dbReference type="NCBI Taxonomy" id="1548457"/>
    <lineage>
        <taxon>Bacteria</taxon>
        <taxon>Pseudomonadati</taxon>
        <taxon>Bacteroidota</taxon>
        <taxon>Cytophagia</taxon>
        <taxon>Cytophagales</taxon>
        <taxon>Marivirgaceae</taxon>
        <taxon>Marivirga</taxon>
    </lineage>
</organism>
<evidence type="ECO:0000313" key="3">
    <source>
        <dbReference type="EMBL" id="MBL0764488.1"/>
    </source>
</evidence>
<dbReference type="InterPro" id="IPR013783">
    <property type="entry name" value="Ig-like_fold"/>
</dbReference>
<dbReference type="PROSITE" id="PS51257">
    <property type="entry name" value="PROKAR_LIPOPROTEIN"/>
    <property type="match status" value="1"/>
</dbReference>